<accession>A0AAW0FJ62</accession>
<dbReference type="GO" id="GO:0008270">
    <property type="term" value="F:zinc ion binding"/>
    <property type="evidence" value="ECO:0007669"/>
    <property type="project" value="UniProtKB-KW"/>
</dbReference>
<keyword evidence="3" id="KW-0862">Zinc</keyword>
<evidence type="ECO:0000256" key="4">
    <source>
        <dbReference type="PROSITE-ProRule" id="PRU00134"/>
    </source>
</evidence>
<name>A0AAW0FJ62_9APHY</name>
<comment type="caution">
    <text evidence="6">The sequence shown here is derived from an EMBL/GenBank/DDBJ whole genome shotgun (WGS) entry which is preliminary data.</text>
</comment>
<keyword evidence="1" id="KW-0479">Metal-binding</keyword>
<feature type="domain" description="MYND-type" evidence="5">
    <location>
        <begin position="317"/>
        <end position="357"/>
    </location>
</feature>
<dbReference type="PROSITE" id="PS50865">
    <property type="entry name" value="ZF_MYND_2"/>
    <property type="match status" value="1"/>
</dbReference>
<keyword evidence="7" id="KW-1185">Reference proteome</keyword>
<protein>
    <recommendedName>
        <fullName evidence="5">MYND-type domain-containing protein</fullName>
    </recommendedName>
</protein>
<sequence>MLGLRDEIQRGSSLAPRAHLEGINLPANFKLPPIHAVHEDAAQLPKWRQNGPPQMRTVFVKEGKTTVLNPDGALAEPIAWNTNMPNLFRFAYFTKVEDVPFELLEAVIFALAMFARVLTESEESQLRAMGHILPHQKAEDALYFMTTNTRVKLAMHLLNPRIDHIARLKSLKDKDDPYKTNPGLFAMYCDALVFSNRFDAETRKELDRTLHAARTGPLGNKSNMAFVIVKLRCHLALILQQMHVDEAEQKEHVEYCSKYLRKNPKVVSEGTLLQVLFRQNQPTHPVLSALGGVRWLEGVITREGLTARMEERTTKACRHCGIREPEKTLFRCSGCKHIFYCSRECQKANWRLHKEPCKETAEAKAKAEKLKAEDPKAAQKALDWIKYRESTTPTNGSFLAHALGVHKDPSRGRTHIILRELEYRPKQSKDFRFRFHVVRIGVFKVQDVLKDIEGLMQLNPGEGEEYLRDMFEAIDNSSHQREMVPIIDLTWGDGLQTWLGSTAIHQDKVRAMPYNPKWREAINVDGEVPEYVLLKSGVKDAELVF</sequence>
<keyword evidence="2 4" id="KW-0863">Zinc-finger</keyword>
<evidence type="ECO:0000256" key="1">
    <source>
        <dbReference type="ARBA" id="ARBA00022723"/>
    </source>
</evidence>
<evidence type="ECO:0000256" key="3">
    <source>
        <dbReference type="ARBA" id="ARBA00022833"/>
    </source>
</evidence>
<dbReference type="InterPro" id="IPR002893">
    <property type="entry name" value="Znf_MYND"/>
</dbReference>
<dbReference type="PROSITE" id="PS01360">
    <property type="entry name" value="ZF_MYND_1"/>
    <property type="match status" value="1"/>
</dbReference>
<dbReference type="EMBL" id="JASBNA010000093">
    <property type="protein sequence ID" value="KAK7677232.1"/>
    <property type="molecule type" value="Genomic_DNA"/>
</dbReference>
<dbReference type="AlphaFoldDB" id="A0AAW0FJ62"/>
<dbReference type="Gene3D" id="6.10.140.2220">
    <property type="match status" value="1"/>
</dbReference>
<proteinExistence type="predicted"/>
<evidence type="ECO:0000259" key="5">
    <source>
        <dbReference type="PROSITE" id="PS50865"/>
    </source>
</evidence>
<dbReference type="SUPFAM" id="SSF144232">
    <property type="entry name" value="HIT/MYND zinc finger-like"/>
    <property type="match status" value="1"/>
</dbReference>
<evidence type="ECO:0000313" key="7">
    <source>
        <dbReference type="Proteomes" id="UP001385951"/>
    </source>
</evidence>
<evidence type="ECO:0000313" key="6">
    <source>
        <dbReference type="EMBL" id="KAK7677232.1"/>
    </source>
</evidence>
<organism evidence="6 7">
    <name type="scientific">Cerrena zonata</name>
    <dbReference type="NCBI Taxonomy" id="2478898"/>
    <lineage>
        <taxon>Eukaryota</taxon>
        <taxon>Fungi</taxon>
        <taxon>Dikarya</taxon>
        <taxon>Basidiomycota</taxon>
        <taxon>Agaricomycotina</taxon>
        <taxon>Agaricomycetes</taxon>
        <taxon>Polyporales</taxon>
        <taxon>Cerrenaceae</taxon>
        <taxon>Cerrena</taxon>
    </lineage>
</organism>
<dbReference type="Proteomes" id="UP001385951">
    <property type="component" value="Unassembled WGS sequence"/>
</dbReference>
<evidence type="ECO:0000256" key="2">
    <source>
        <dbReference type="ARBA" id="ARBA00022771"/>
    </source>
</evidence>
<dbReference type="Pfam" id="PF01753">
    <property type="entry name" value="zf-MYND"/>
    <property type="match status" value="1"/>
</dbReference>
<reference evidence="6 7" key="1">
    <citation type="submission" date="2022-09" db="EMBL/GenBank/DDBJ databases">
        <authorList>
            <person name="Palmer J.M."/>
        </authorList>
    </citation>
    <scope>NUCLEOTIDE SEQUENCE [LARGE SCALE GENOMIC DNA]</scope>
    <source>
        <strain evidence="6 7">DSM 7382</strain>
    </source>
</reference>
<gene>
    <name evidence="6" type="ORF">QCA50_019826</name>
</gene>